<sequence>MNLIKLASKSSKLRTFNVKRLSPLGFNRLFSTGMSNREILNYEPGKDINEAKKSILEKTKASYNAMSTGETPEYTKEGFKLNRRQAYDNFIDRMFEIYREENKFLQNLVDSTNYNLALKEIHRYDRMVDAKRAKGHTANAFHDYTLNELFESSTFVSSIEELEHNLLPGNFMTPHSISENLDNLAQLGYKRTSLVRKIREKLVCILQNKDEKPEKEFDILDPIYGDKTGRMARYNLYSGFRDSKEFYSHVETLLNWKTEEESFAQAREEVEAIEGEDRKAFQEILSLMKNIIEAGKEIKFIQAEFAEAIEEVRSQYSQLASAYDQTDFLQHNKYLKYDLLELQEKLVEAGIMNPDEATGISAYEKMPLDEKMSRAKELFYDLTKDYYPEMIPITDHLLDPVNNTPIRENISLLEKERQNEVSLKYIGLICGRLAEMHQSILRDDVPINDYFTEKCYGKEFLSDPLAKKKDPQVEAMNKYYTMFWKEVTETFNLLLPEVRRILSSNEAVPLNHMLCLCFGIYGGEVPDPEINCKIEGKVLQAIEEPIAEYSVDDLIIGTQGLANSLITYETQEKAFDAIKDQINQIDIHELNLNKKLRLAWGLTVLERFDSPILQELVNDFRTMPFENVQNELTYDEFRMLRDIFYGLEHLNTNENLKMNNFDIKVLVSNSQDLLKQYPQEVKKLDPFRKKIFDGLTTCLSKLGLEKLDDARSIRFQTEGETSNVNQYKYPYKPDLLFSHRDKTIALWLNNRGKFTDNSGEQLRNFSGNIYTGSQRYHEKILRTLNPDRNIKNSYVSIEDMMDYDLVHLKADVNTDSLSKLSFLQQDPANMQLEDLAKFTNWFIEAAPIRKKMQKYSTFENDADEKFTEALLEFFELRHSNMSRTVVANVAHYDNIKASLMKLQLSWESLSNDTRETVDQYIQKLEHSDFEGLLLKIKDALTDEMPKRNPHVDPQLNASWVGIRYGVEVPNSYLTTAKKDLGVEILDRNFMWCDDYFHYDDWRSTLTDSFDGFNLNVKAPADLKGDEKFYFQDGWRRTPAGIFPDGKGLRDLCMPNFDSEVKKGFVSKLDLIKHRNFDGDMTAEHEAKPLIVEELLRHKSPVTTEVRMIANLQNIKNSLKKEHSDAQILEYISGFDFIDGLIGEHLASFERAEGVKTSPRTKFVGRDAGKYRQFIHKLDNIKDRYDPYTNFFLKQAGHQETTRNILPEKIRKAKTQEEKNFYQEIQDSLMLTELFNDRSQLNIGTYVHKKYKANYNYDSLIVDQNNYSRDPEAYSETISDELFLKNKRARAESNLIKTKILSKLHSELPLTSNEKAYLKYWNESIASTKWGHLDTCMVPTSHSNANLSSLSSDDNGKFNSLKLVDISGLENYALNDIALELDHFIDDEIINNLQKEIKVENLKDLWDLSPDYRFTERRNKEIDLVLGELEEKAYRYGGQFTDQEIEGMKRMYKINRGEGIFDQQWLPLDVKEFEDFEFNKFDDRLDILERWFEKKEREIKTRIYLPKEDLNTNAFYASKLKEKTVELMMGMFGKSYGDISTQDLNQFIEGICSRMMLFDGDYPNFLPYIIKEVVNHPNISKIDKEHLESYSDMFDIRWRDDISKPLMISPIYTEDSRKVENDLDSASVSEKMRKANIPYIETLKRSVMEHR</sequence>
<organism evidence="1 2">
    <name type="scientific">Euplotes crassus</name>
    <dbReference type="NCBI Taxonomy" id="5936"/>
    <lineage>
        <taxon>Eukaryota</taxon>
        <taxon>Sar</taxon>
        <taxon>Alveolata</taxon>
        <taxon>Ciliophora</taxon>
        <taxon>Intramacronucleata</taxon>
        <taxon>Spirotrichea</taxon>
        <taxon>Hypotrichia</taxon>
        <taxon>Euplotida</taxon>
        <taxon>Euplotidae</taxon>
        <taxon>Moneuplotes</taxon>
    </lineage>
</organism>
<dbReference type="EMBL" id="CAMPGE010029781">
    <property type="protein sequence ID" value="CAI2387267.1"/>
    <property type="molecule type" value="Genomic_DNA"/>
</dbReference>
<gene>
    <name evidence="1" type="ORF">ECRASSUSDP1_LOCUS28896</name>
</gene>
<name>A0AAD1Y9W3_EUPCR</name>
<dbReference type="Proteomes" id="UP001295684">
    <property type="component" value="Unassembled WGS sequence"/>
</dbReference>
<evidence type="ECO:0000313" key="2">
    <source>
        <dbReference type="Proteomes" id="UP001295684"/>
    </source>
</evidence>
<proteinExistence type="predicted"/>
<protein>
    <submittedName>
        <fullName evidence="1">Uncharacterized protein</fullName>
    </submittedName>
</protein>
<accession>A0AAD1Y9W3</accession>
<keyword evidence="2" id="KW-1185">Reference proteome</keyword>
<reference evidence="1" key="1">
    <citation type="submission" date="2023-07" db="EMBL/GenBank/DDBJ databases">
        <authorList>
            <consortium name="AG Swart"/>
            <person name="Singh M."/>
            <person name="Singh A."/>
            <person name="Seah K."/>
            <person name="Emmerich C."/>
        </authorList>
    </citation>
    <scope>NUCLEOTIDE SEQUENCE</scope>
    <source>
        <strain evidence="1">DP1</strain>
    </source>
</reference>
<evidence type="ECO:0000313" key="1">
    <source>
        <dbReference type="EMBL" id="CAI2387267.1"/>
    </source>
</evidence>
<comment type="caution">
    <text evidence="1">The sequence shown here is derived from an EMBL/GenBank/DDBJ whole genome shotgun (WGS) entry which is preliminary data.</text>
</comment>